<dbReference type="GO" id="GO:0005886">
    <property type="term" value="C:plasma membrane"/>
    <property type="evidence" value="ECO:0007669"/>
    <property type="project" value="TreeGrafter"/>
</dbReference>
<dbReference type="InterPro" id="IPR040445">
    <property type="entry name" value="Kir_TM"/>
</dbReference>
<keyword evidence="2 11" id="KW-0813">Transport</keyword>
<evidence type="ECO:0000256" key="7">
    <source>
        <dbReference type="ARBA" id="ARBA00022989"/>
    </source>
</evidence>
<dbReference type="GO" id="GO:1990573">
    <property type="term" value="P:potassium ion import across plasma membrane"/>
    <property type="evidence" value="ECO:0007669"/>
    <property type="project" value="TreeGrafter"/>
</dbReference>
<dbReference type="InterPro" id="IPR016449">
    <property type="entry name" value="K_chnl_inward-rec_Kir"/>
</dbReference>
<protein>
    <submittedName>
        <fullName evidence="15">Uncharacterized protein</fullName>
    </submittedName>
</protein>
<keyword evidence="8 11" id="KW-0406">Ion transport</keyword>
<gene>
    <name evidence="15" type="ORF">PSIN1315_LOCUS3537</name>
</gene>
<sequence length="393" mass="43604">MGPAGDRAGHLATAPLPRSTLRRRDAVRNVRLLVGSERVLSPAETATDGRCKDDEEAERLRALAPDARVLTKSDTRPWPQRWVEGEVSLDLYHRLFAMRMSYTVCVLFVVYILLNLIFAGLYMIGNNTAECTGTDGSYGRVLIFSVQTFSTIGYGTFQPLCTYHQIVMVVEAFVALLSVSLMTGLLFGKLSKPEARMRFSSVACVPWARPGRPCPELHIRMINLRTTRGRLLGATAELAVITIARSPEGVLERKVRTLPLVTQTNPVFCLTWTIVHKLDEQSPLVANNRKGHEQVSDEELGLDAELRLVPFVALIVSLSATEDLYDATVTERHVYLPTDLRVACYFKNMISMRGTGFVADMDKLSSHISQLDASVEDESAALEATMVEDEAEI</sequence>
<evidence type="ECO:0000256" key="1">
    <source>
        <dbReference type="ARBA" id="ARBA00004141"/>
    </source>
</evidence>
<keyword evidence="5 11" id="KW-0851">Voltage-gated channel</keyword>
<evidence type="ECO:0000259" key="13">
    <source>
        <dbReference type="Pfam" id="PF01007"/>
    </source>
</evidence>
<dbReference type="GO" id="GO:0034702">
    <property type="term" value="C:monoatomic ion channel complex"/>
    <property type="evidence" value="ECO:0007669"/>
    <property type="project" value="UniProtKB-KW"/>
</dbReference>
<feature type="transmembrane region" description="Helical" evidence="12">
    <location>
        <begin position="166"/>
        <end position="188"/>
    </location>
</feature>
<evidence type="ECO:0000256" key="8">
    <source>
        <dbReference type="ARBA" id="ARBA00023065"/>
    </source>
</evidence>
<keyword evidence="7 12" id="KW-1133">Transmembrane helix</keyword>
<feature type="domain" description="Potassium channel inwardly rectifying transmembrane" evidence="13">
    <location>
        <begin position="92"/>
        <end position="193"/>
    </location>
</feature>
<evidence type="ECO:0000256" key="6">
    <source>
        <dbReference type="ARBA" id="ARBA00022958"/>
    </source>
</evidence>
<dbReference type="SUPFAM" id="SSF81296">
    <property type="entry name" value="E set domains"/>
    <property type="match status" value="1"/>
</dbReference>
<dbReference type="PANTHER" id="PTHR11767:SF102">
    <property type="entry name" value="INWARDLY RECTIFYING POTASSIUM CHANNEL 1, ISOFORM F"/>
    <property type="match status" value="1"/>
</dbReference>
<evidence type="ECO:0000256" key="11">
    <source>
        <dbReference type="RuleBase" id="RU003822"/>
    </source>
</evidence>
<accession>A0A7S3BD41</accession>
<evidence type="ECO:0000259" key="14">
    <source>
        <dbReference type="Pfam" id="PF17655"/>
    </source>
</evidence>
<reference evidence="15" key="1">
    <citation type="submission" date="2021-01" db="EMBL/GenBank/DDBJ databases">
        <authorList>
            <person name="Corre E."/>
            <person name="Pelletier E."/>
            <person name="Niang G."/>
            <person name="Scheremetjew M."/>
            <person name="Finn R."/>
            <person name="Kale V."/>
            <person name="Holt S."/>
            <person name="Cochrane G."/>
            <person name="Meng A."/>
            <person name="Brown T."/>
            <person name="Cohen L."/>
        </authorList>
    </citation>
    <scope>NUCLEOTIDE SEQUENCE</scope>
    <source>
        <strain evidence="15">RCC927</strain>
    </source>
</reference>
<feature type="domain" description="Inward rectifier potassium channel C-terminal" evidence="14">
    <location>
        <begin position="198"/>
        <end position="367"/>
    </location>
</feature>
<evidence type="ECO:0000313" key="15">
    <source>
        <dbReference type="EMBL" id="CAE0131603.1"/>
    </source>
</evidence>
<dbReference type="Gene3D" id="2.60.40.1400">
    <property type="entry name" value="G protein-activated inward rectifier potassium channel 1"/>
    <property type="match status" value="1"/>
</dbReference>
<organism evidence="15">
    <name type="scientific">Prasinoderma singulare</name>
    <dbReference type="NCBI Taxonomy" id="676789"/>
    <lineage>
        <taxon>Eukaryota</taxon>
        <taxon>Viridiplantae</taxon>
        <taxon>Prasinodermophyta</taxon>
        <taxon>Prasinodermophyceae</taxon>
        <taxon>Prasinodermales</taxon>
        <taxon>Prasinodermaceae</taxon>
        <taxon>Prasinoderma</taxon>
    </lineage>
</organism>
<dbReference type="AlphaFoldDB" id="A0A7S3BD41"/>
<evidence type="ECO:0000256" key="9">
    <source>
        <dbReference type="ARBA" id="ARBA00023136"/>
    </source>
</evidence>
<comment type="subcellular location">
    <subcellularLocation>
        <location evidence="1 11">Membrane</location>
        <topology evidence="1 11">Multi-pass membrane protein</topology>
    </subcellularLocation>
</comment>
<evidence type="ECO:0000256" key="5">
    <source>
        <dbReference type="ARBA" id="ARBA00022882"/>
    </source>
</evidence>
<evidence type="ECO:0000256" key="2">
    <source>
        <dbReference type="ARBA" id="ARBA00022448"/>
    </source>
</evidence>
<dbReference type="Gene3D" id="1.10.287.70">
    <property type="match status" value="1"/>
</dbReference>
<name>A0A7S3BD41_9VIRI</name>
<keyword evidence="10 11" id="KW-0407">Ion channel</keyword>
<feature type="transmembrane region" description="Helical" evidence="12">
    <location>
        <begin position="102"/>
        <end position="124"/>
    </location>
</feature>
<dbReference type="PANTHER" id="PTHR11767">
    <property type="entry name" value="INWARD RECTIFIER POTASSIUM CHANNEL"/>
    <property type="match status" value="1"/>
</dbReference>
<dbReference type="InterPro" id="IPR013518">
    <property type="entry name" value="K_chnl_inward-rec_Kir_cyto"/>
</dbReference>
<dbReference type="Pfam" id="PF01007">
    <property type="entry name" value="IRK"/>
    <property type="match status" value="1"/>
</dbReference>
<keyword evidence="6 11" id="KW-0630">Potassium</keyword>
<dbReference type="InterPro" id="IPR041647">
    <property type="entry name" value="IRK_C"/>
</dbReference>
<keyword evidence="4 11" id="KW-0812">Transmembrane</keyword>
<evidence type="ECO:0000256" key="4">
    <source>
        <dbReference type="ARBA" id="ARBA00022692"/>
    </source>
</evidence>
<evidence type="ECO:0000256" key="3">
    <source>
        <dbReference type="ARBA" id="ARBA00022538"/>
    </source>
</evidence>
<keyword evidence="9 12" id="KW-0472">Membrane</keyword>
<keyword evidence="3 11" id="KW-0633">Potassium transport</keyword>
<comment type="similarity">
    <text evidence="11">Belongs to the inward rectifier-type potassium channel (TC 1.A.2.1) family.</text>
</comment>
<dbReference type="GO" id="GO:0005242">
    <property type="term" value="F:inward rectifier potassium channel activity"/>
    <property type="evidence" value="ECO:0007669"/>
    <property type="project" value="InterPro"/>
</dbReference>
<dbReference type="EMBL" id="HBHY01005473">
    <property type="protein sequence ID" value="CAE0131603.1"/>
    <property type="molecule type" value="Transcribed_RNA"/>
</dbReference>
<dbReference type="InterPro" id="IPR014756">
    <property type="entry name" value="Ig_E-set"/>
</dbReference>
<dbReference type="GO" id="GO:0034765">
    <property type="term" value="P:regulation of monoatomic ion transmembrane transport"/>
    <property type="evidence" value="ECO:0007669"/>
    <property type="project" value="TreeGrafter"/>
</dbReference>
<proteinExistence type="inferred from homology"/>
<dbReference type="SUPFAM" id="SSF81324">
    <property type="entry name" value="Voltage-gated potassium channels"/>
    <property type="match status" value="1"/>
</dbReference>
<dbReference type="Pfam" id="PF17655">
    <property type="entry name" value="IRK_C"/>
    <property type="match status" value="1"/>
</dbReference>
<evidence type="ECO:0000256" key="12">
    <source>
        <dbReference type="SAM" id="Phobius"/>
    </source>
</evidence>
<evidence type="ECO:0000256" key="10">
    <source>
        <dbReference type="ARBA" id="ARBA00023303"/>
    </source>
</evidence>